<dbReference type="GO" id="GO:0003676">
    <property type="term" value="F:nucleic acid binding"/>
    <property type="evidence" value="ECO:0007669"/>
    <property type="project" value="InterPro"/>
</dbReference>
<dbReference type="Gene3D" id="3.30.420.10">
    <property type="entry name" value="Ribonuclease H-like superfamily/Ribonuclease H"/>
    <property type="match status" value="1"/>
</dbReference>
<feature type="domain" description="Integrase catalytic" evidence="2">
    <location>
        <begin position="62"/>
        <end position="175"/>
    </location>
</feature>
<dbReference type="SUPFAM" id="SSF53098">
    <property type="entry name" value="Ribonuclease H-like"/>
    <property type="match status" value="1"/>
</dbReference>
<protein>
    <recommendedName>
        <fullName evidence="2">Integrase catalytic domain-containing protein</fullName>
    </recommendedName>
</protein>
<dbReference type="PROSITE" id="PS50994">
    <property type="entry name" value="INTEGRASE"/>
    <property type="match status" value="1"/>
</dbReference>
<dbReference type="InterPro" id="IPR052160">
    <property type="entry name" value="Gypsy_RT_Integrase-like"/>
</dbReference>
<reference evidence="3" key="1">
    <citation type="submission" date="2018-05" db="EMBL/GenBank/DDBJ databases">
        <title>Draft genome of Mucuna pruriens seed.</title>
        <authorList>
            <person name="Nnadi N.E."/>
            <person name="Vos R."/>
            <person name="Hasami M.H."/>
            <person name="Devisetty U.K."/>
            <person name="Aguiy J.C."/>
        </authorList>
    </citation>
    <scope>NUCLEOTIDE SEQUENCE [LARGE SCALE GENOMIC DNA]</scope>
    <source>
        <strain evidence="3">JCA_2017</strain>
    </source>
</reference>
<dbReference type="InterPro" id="IPR001584">
    <property type="entry name" value="Integrase_cat-core"/>
</dbReference>
<dbReference type="InterPro" id="IPR036397">
    <property type="entry name" value="RNaseH_sf"/>
</dbReference>
<gene>
    <name evidence="3" type="ORF">CR513_45698</name>
</gene>
<dbReference type="PANTHER" id="PTHR47266">
    <property type="entry name" value="ENDONUCLEASE-RELATED"/>
    <property type="match status" value="1"/>
</dbReference>
<evidence type="ECO:0000256" key="1">
    <source>
        <dbReference type="SAM" id="MobiDB-lite"/>
    </source>
</evidence>
<accession>A0A371F8D3</accession>
<feature type="non-terminal residue" evidence="3">
    <location>
        <position position="1"/>
    </location>
</feature>
<dbReference type="EMBL" id="QJKJ01010143">
    <property type="protein sequence ID" value="RDX74547.1"/>
    <property type="molecule type" value="Genomic_DNA"/>
</dbReference>
<sequence>MSRRHEIPQQPILFVKFSTFGELTSWNRSLSVVDTHTFSWSWTTFQDGWKQWPPRPMMPRQLFGVPKALINDQGSHFYNRAMSSLLEKYGVVHQIAIAYHPQTNGQVEKLTNPNRKDWSRHLEDTLWAHRIAYRTPLGMSPYQIVFGKARHLPNTELIGQSRSATWPTTKLGKKGSFNYKSWRNFAYENSRIYKHRVKQFHDCQILRKEFHVGQKSALVQIKIKAHHRTNLQEAPSKSTGSSSKSSMKAP</sequence>
<keyword evidence="4" id="KW-1185">Reference proteome</keyword>
<dbReference type="AlphaFoldDB" id="A0A371F8D3"/>
<name>A0A371F8D3_MUCPR</name>
<proteinExistence type="predicted"/>
<dbReference type="OrthoDB" id="1903608at2759"/>
<evidence type="ECO:0000259" key="2">
    <source>
        <dbReference type="PROSITE" id="PS50994"/>
    </source>
</evidence>
<dbReference type="Proteomes" id="UP000257109">
    <property type="component" value="Unassembled WGS sequence"/>
</dbReference>
<organism evidence="3 4">
    <name type="scientific">Mucuna pruriens</name>
    <name type="common">Velvet bean</name>
    <name type="synonym">Dolichos pruriens</name>
    <dbReference type="NCBI Taxonomy" id="157652"/>
    <lineage>
        <taxon>Eukaryota</taxon>
        <taxon>Viridiplantae</taxon>
        <taxon>Streptophyta</taxon>
        <taxon>Embryophyta</taxon>
        <taxon>Tracheophyta</taxon>
        <taxon>Spermatophyta</taxon>
        <taxon>Magnoliopsida</taxon>
        <taxon>eudicotyledons</taxon>
        <taxon>Gunneridae</taxon>
        <taxon>Pentapetalae</taxon>
        <taxon>rosids</taxon>
        <taxon>fabids</taxon>
        <taxon>Fabales</taxon>
        <taxon>Fabaceae</taxon>
        <taxon>Papilionoideae</taxon>
        <taxon>50 kb inversion clade</taxon>
        <taxon>NPAAA clade</taxon>
        <taxon>indigoferoid/millettioid clade</taxon>
        <taxon>Phaseoleae</taxon>
        <taxon>Mucuna</taxon>
    </lineage>
</organism>
<feature type="region of interest" description="Disordered" evidence="1">
    <location>
        <begin position="228"/>
        <end position="250"/>
    </location>
</feature>
<dbReference type="GO" id="GO:0015074">
    <property type="term" value="P:DNA integration"/>
    <property type="evidence" value="ECO:0007669"/>
    <property type="project" value="InterPro"/>
</dbReference>
<comment type="caution">
    <text evidence="3">The sequence shown here is derived from an EMBL/GenBank/DDBJ whole genome shotgun (WGS) entry which is preliminary data.</text>
</comment>
<evidence type="ECO:0000313" key="4">
    <source>
        <dbReference type="Proteomes" id="UP000257109"/>
    </source>
</evidence>
<feature type="compositionally biased region" description="Low complexity" evidence="1">
    <location>
        <begin position="236"/>
        <end position="250"/>
    </location>
</feature>
<evidence type="ECO:0000313" key="3">
    <source>
        <dbReference type="EMBL" id="RDX74547.1"/>
    </source>
</evidence>
<dbReference type="InterPro" id="IPR012337">
    <property type="entry name" value="RNaseH-like_sf"/>
</dbReference>